<gene>
    <name evidence="10" type="ORF">J2Z71_001381</name>
</gene>
<evidence type="ECO:0000256" key="2">
    <source>
        <dbReference type="ARBA" id="ARBA00022475"/>
    </source>
</evidence>
<keyword evidence="3 10" id="KW-0132">Cell division</keyword>
<evidence type="ECO:0000256" key="7">
    <source>
        <dbReference type="ARBA" id="ARBA00023306"/>
    </source>
</evidence>
<accession>A0ABS4KDJ8</accession>
<dbReference type="EMBL" id="JAGGLJ010000013">
    <property type="protein sequence ID" value="MBP2025832.1"/>
    <property type="molecule type" value="Genomic_DNA"/>
</dbReference>
<evidence type="ECO:0000259" key="9">
    <source>
        <dbReference type="PROSITE" id="PS51779"/>
    </source>
</evidence>
<feature type="domain" description="POTRA" evidence="9">
    <location>
        <begin position="44"/>
        <end position="112"/>
    </location>
</feature>
<dbReference type="PROSITE" id="PS51779">
    <property type="entry name" value="POTRA"/>
    <property type="match status" value="1"/>
</dbReference>
<evidence type="ECO:0000256" key="4">
    <source>
        <dbReference type="ARBA" id="ARBA00022692"/>
    </source>
</evidence>
<dbReference type="PANTHER" id="PTHR37820:SF1">
    <property type="entry name" value="CELL DIVISION PROTEIN FTSQ"/>
    <property type="match status" value="1"/>
</dbReference>
<keyword evidence="11" id="KW-1185">Reference proteome</keyword>
<evidence type="ECO:0000256" key="3">
    <source>
        <dbReference type="ARBA" id="ARBA00022618"/>
    </source>
</evidence>
<dbReference type="InterPro" id="IPR034746">
    <property type="entry name" value="POTRA"/>
</dbReference>
<organism evidence="10 11">
    <name type="scientific">Peptoniphilus stercorisuis</name>
    <dbReference type="NCBI Taxonomy" id="1436965"/>
    <lineage>
        <taxon>Bacteria</taxon>
        <taxon>Bacillati</taxon>
        <taxon>Bacillota</taxon>
        <taxon>Tissierellia</taxon>
        <taxon>Tissierellales</taxon>
        <taxon>Peptoniphilaceae</taxon>
        <taxon>Peptoniphilus</taxon>
    </lineage>
</organism>
<comment type="subcellular location">
    <subcellularLocation>
        <location evidence="1">Membrane</location>
    </subcellularLocation>
</comment>
<keyword evidence="2" id="KW-1003">Cell membrane</keyword>
<proteinExistence type="predicted"/>
<dbReference type="InterPro" id="IPR013685">
    <property type="entry name" value="POTRA_FtsQ_type"/>
</dbReference>
<evidence type="ECO:0000256" key="1">
    <source>
        <dbReference type="ARBA" id="ARBA00004370"/>
    </source>
</evidence>
<protein>
    <submittedName>
        <fullName evidence="10">Cell division protein FtsQ</fullName>
    </submittedName>
</protein>
<name>A0ABS4KDJ8_9FIRM</name>
<evidence type="ECO:0000256" key="8">
    <source>
        <dbReference type="SAM" id="Phobius"/>
    </source>
</evidence>
<keyword evidence="6 8" id="KW-0472">Membrane</keyword>
<keyword evidence="7" id="KW-0131">Cell cycle</keyword>
<keyword evidence="5 8" id="KW-1133">Transmembrane helix</keyword>
<dbReference type="PANTHER" id="PTHR37820">
    <property type="entry name" value="CELL DIVISION PROTEIN DIVIB"/>
    <property type="match status" value="1"/>
</dbReference>
<reference evidence="10 11" key="1">
    <citation type="submission" date="2021-03" db="EMBL/GenBank/DDBJ databases">
        <title>Genomic Encyclopedia of Type Strains, Phase IV (KMG-IV): sequencing the most valuable type-strain genomes for metagenomic binning, comparative biology and taxonomic classification.</title>
        <authorList>
            <person name="Goeker M."/>
        </authorList>
    </citation>
    <scope>NUCLEOTIDE SEQUENCE [LARGE SCALE GENOMIC DNA]</scope>
    <source>
        <strain evidence="10 11">DSM 27563</strain>
    </source>
</reference>
<comment type="caution">
    <text evidence="10">The sequence shown here is derived from an EMBL/GenBank/DDBJ whole genome shotgun (WGS) entry which is preliminary data.</text>
</comment>
<dbReference type="InterPro" id="IPR050487">
    <property type="entry name" value="FtsQ_DivIB"/>
</dbReference>
<evidence type="ECO:0000313" key="11">
    <source>
        <dbReference type="Proteomes" id="UP001519306"/>
    </source>
</evidence>
<keyword evidence="4 8" id="KW-0812">Transmembrane</keyword>
<evidence type="ECO:0000256" key="6">
    <source>
        <dbReference type="ARBA" id="ARBA00023136"/>
    </source>
</evidence>
<dbReference type="RefSeq" id="WP_210061389.1">
    <property type="nucleotide sequence ID" value="NZ_JAGGLJ010000013.1"/>
</dbReference>
<sequence>MNKSQERILKNKKLRRRRNILKRTIFFLVLIFIVIFSMIKFGVFNINSIEIKGAGNIPKNQILTASGINKGENYFSSPNKKRVKALKDISAIKNAKISFSPNRKVTIQIEKRIPKAQIKGYAEYFIIDSDYRIIEILEKENEKLMVIDGLKTNKYKKGDFLFIKESEEKNLLNMIFKDEEIYKKVSLIELKKSYANLYTKDEIKIELGSYFDLEYKFKMLDQIIKDIEETGKSVSSIKMEKGKDPIVVMRN</sequence>
<dbReference type="GO" id="GO:0051301">
    <property type="term" value="P:cell division"/>
    <property type="evidence" value="ECO:0007669"/>
    <property type="project" value="UniProtKB-KW"/>
</dbReference>
<evidence type="ECO:0000313" key="10">
    <source>
        <dbReference type="EMBL" id="MBP2025832.1"/>
    </source>
</evidence>
<dbReference type="Pfam" id="PF08478">
    <property type="entry name" value="POTRA_1"/>
    <property type="match status" value="1"/>
</dbReference>
<dbReference type="Proteomes" id="UP001519306">
    <property type="component" value="Unassembled WGS sequence"/>
</dbReference>
<feature type="transmembrane region" description="Helical" evidence="8">
    <location>
        <begin position="20"/>
        <end position="39"/>
    </location>
</feature>
<evidence type="ECO:0000256" key="5">
    <source>
        <dbReference type="ARBA" id="ARBA00022989"/>
    </source>
</evidence>